<proteinExistence type="predicted"/>
<sequence>MGYSVPRRHERRGNQMTNDEANSSFVIITRHHGEGRQPPTTILGRHATTAHNDRPRQHTQTQRE</sequence>
<reference evidence="3" key="2">
    <citation type="submission" date="2015-01" db="EMBL/GenBank/DDBJ databases">
        <title>Evolutionary Origins and Diversification of the Mycorrhizal Mutualists.</title>
        <authorList>
            <consortium name="DOE Joint Genome Institute"/>
            <consortium name="Mycorrhizal Genomics Consortium"/>
            <person name="Kohler A."/>
            <person name="Kuo A."/>
            <person name="Nagy L.G."/>
            <person name="Floudas D."/>
            <person name="Copeland A."/>
            <person name="Barry K.W."/>
            <person name="Cichocki N."/>
            <person name="Veneault-Fourrey C."/>
            <person name="LaButti K."/>
            <person name="Lindquist E.A."/>
            <person name="Lipzen A."/>
            <person name="Lundell T."/>
            <person name="Morin E."/>
            <person name="Murat C."/>
            <person name="Riley R."/>
            <person name="Ohm R."/>
            <person name="Sun H."/>
            <person name="Tunlid A."/>
            <person name="Henrissat B."/>
            <person name="Grigoriev I.V."/>
            <person name="Hibbett D.S."/>
            <person name="Martin F."/>
        </authorList>
    </citation>
    <scope>NUCLEOTIDE SEQUENCE [LARGE SCALE GENOMIC DNA]</scope>
    <source>
        <strain evidence="3">LaAM-08-1</strain>
    </source>
</reference>
<accession>A0A0C9WGG3</accession>
<evidence type="ECO:0000313" key="2">
    <source>
        <dbReference type="EMBL" id="KIJ89394.1"/>
    </source>
</evidence>
<dbReference type="EMBL" id="KN839789">
    <property type="protein sequence ID" value="KIJ89394.1"/>
    <property type="molecule type" value="Genomic_DNA"/>
</dbReference>
<dbReference type="HOGENOM" id="CLU_2867978_0_0_1"/>
<organism evidence="2 3">
    <name type="scientific">Laccaria amethystina LaAM-08-1</name>
    <dbReference type="NCBI Taxonomy" id="1095629"/>
    <lineage>
        <taxon>Eukaryota</taxon>
        <taxon>Fungi</taxon>
        <taxon>Dikarya</taxon>
        <taxon>Basidiomycota</taxon>
        <taxon>Agaricomycotina</taxon>
        <taxon>Agaricomycetes</taxon>
        <taxon>Agaricomycetidae</taxon>
        <taxon>Agaricales</taxon>
        <taxon>Agaricineae</taxon>
        <taxon>Hydnangiaceae</taxon>
        <taxon>Laccaria</taxon>
    </lineage>
</organism>
<keyword evidence="3" id="KW-1185">Reference proteome</keyword>
<evidence type="ECO:0000313" key="3">
    <source>
        <dbReference type="Proteomes" id="UP000054477"/>
    </source>
</evidence>
<feature type="compositionally biased region" description="Polar residues" evidence="1">
    <location>
        <begin position="14"/>
        <end position="26"/>
    </location>
</feature>
<dbReference type="AlphaFoldDB" id="A0A0C9WGG3"/>
<name>A0A0C9WGG3_9AGAR</name>
<feature type="region of interest" description="Disordered" evidence="1">
    <location>
        <begin position="1"/>
        <end position="64"/>
    </location>
</feature>
<reference evidence="2 3" key="1">
    <citation type="submission" date="2014-04" db="EMBL/GenBank/DDBJ databases">
        <authorList>
            <consortium name="DOE Joint Genome Institute"/>
            <person name="Kuo A."/>
            <person name="Kohler A."/>
            <person name="Nagy L.G."/>
            <person name="Floudas D."/>
            <person name="Copeland A."/>
            <person name="Barry K.W."/>
            <person name="Cichocki N."/>
            <person name="Veneault-Fourrey C."/>
            <person name="LaButti K."/>
            <person name="Lindquist E.A."/>
            <person name="Lipzen A."/>
            <person name="Lundell T."/>
            <person name="Morin E."/>
            <person name="Murat C."/>
            <person name="Sun H."/>
            <person name="Tunlid A."/>
            <person name="Henrissat B."/>
            <person name="Grigoriev I.V."/>
            <person name="Hibbett D.S."/>
            <person name="Martin F."/>
            <person name="Nordberg H.P."/>
            <person name="Cantor M.N."/>
            <person name="Hua S.X."/>
        </authorList>
    </citation>
    <scope>NUCLEOTIDE SEQUENCE [LARGE SCALE GENOMIC DNA]</scope>
    <source>
        <strain evidence="2 3">LaAM-08-1</strain>
    </source>
</reference>
<dbReference type="Proteomes" id="UP000054477">
    <property type="component" value="Unassembled WGS sequence"/>
</dbReference>
<protein>
    <submittedName>
        <fullName evidence="2">Uncharacterized protein</fullName>
    </submittedName>
</protein>
<feature type="compositionally biased region" description="Basic residues" evidence="1">
    <location>
        <begin position="1"/>
        <end position="11"/>
    </location>
</feature>
<feature type="compositionally biased region" description="Basic and acidic residues" evidence="1">
    <location>
        <begin position="51"/>
        <end position="64"/>
    </location>
</feature>
<gene>
    <name evidence="2" type="ORF">K443DRAFT_16178</name>
</gene>
<evidence type="ECO:0000256" key="1">
    <source>
        <dbReference type="SAM" id="MobiDB-lite"/>
    </source>
</evidence>